<protein>
    <recommendedName>
        <fullName evidence="3">Tetratricopeptide repeat protein</fullName>
    </recommendedName>
</protein>
<reference evidence="1 2" key="1">
    <citation type="submission" date="2021-03" db="EMBL/GenBank/DDBJ databases">
        <title>Isolation and description of Capnocytophaga bilenii sp. nov., a novel Capnocytophaga species, isolated from a gingivitis subject.</title>
        <authorList>
            <person name="Antezack A."/>
            <person name="Monnet-Corti V."/>
            <person name="La Scola B."/>
        </authorList>
    </citation>
    <scope>NUCLEOTIDE SEQUENCE [LARGE SCALE GENOMIC DNA]</scope>
    <source>
        <strain evidence="1 2">Marseille-Q4570</strain>
    </source>
</reference>
<dbReference type="EMBL" id="JAGDYP010000007">
    <property type="protein sequence ID" value="MBO1884628.1"/>
    <property type="molecule type" value="Genomic_DNA"/>
</dbReference>
<dbReference type="RefSeq" id="WP_208059088.1">
    <property type="nucleotide sequence ID" value="NZ_JAGDYP010000007.1"/>
</dbReference>
<keyword evidence="2" id="KW-1185">Reference proteome</keyword>
<sequence length="1060" mass="123501">MEEQFNTTTTVHEFIAYYRKLRPENFSDSKIEYEIPLTEELFEKQLGILSTKKMQSNFENFIVRCAERLLTPNIKPQTGPDGGGDGKVDAETYEVTTDISDKWYVADGGASEKEKWAFAISCKKQWKPKVTTDIEKIANTKRGYTRALFFSNQFIKSSTRADVEKDLSDKFNIEVSIFDALWCTNAVFHHGCKDIALECLNFSDEYRKKTEIIGEIDKYRLDRLYEIENSILLRQINGVDTSYIDELQEACILSRGLERPRIETEGRFNRALRECERYGTPQQKFNIIYDHAWTSLFWFEDIDTMYKDFLILKEFVNKSCSVIRIEKMTNILTNLINAERAGLIDSKKVEPEIKYIKELCNTLEKRGDKPSSLLFLRLYIAEQRLISRLLAKEPINEEIDAIRPLLLEAPSHLEISFEAQYQIITNLNKVIDDNPKYEDFVDELTSIVRKTNSEQAAARIEMDRAMALMEKKRFKQAIRHFSFCIRPFEKQECMEELIKTSGMMGIALYEIGLPFSAMAYLVKSASMLLKTFYTSGNIPHLLMTMLQKLCEIELMLGRFVMYLNWYELMMIVSHNGQFSEEENFKETNMLHDGAWACHFAASDLENRVMSFLPDILERMEMFQSSEYLKFYLGYADELDEEVRNIFTQDGWQDKMLNQPVFEQFLCDLNISTNGQAKLQTTVNNCTLYVTYKNSCQNQIVAEIFLGAIESMLATMEIFEVLTITPKVYIEITETTGKSELRLLERSNQYELCINLNYSDKDLWECISMFIASFFSRNSMSKEDLTKILQNKQDGEKLMDRVSNLLQVKQSISNVLGNTFKNKIEDWKKEKDKSYTLRRTSFEYNPKNYSNKRQQNLSFHSINTGMDIWEGAGWSGCGFVFNQLEFKPPIFGLAFENLERGKQIIAEWRAKSEKGEPSVIIYIIRGVDKDNPTSYRVCVAPDVKKEGIIEDRYFASMCRRHTMTPQTNWNLDTFERLYKQFGGCWFTAFQIDNNKQLLMPENFKDVFKFTTIEFRNAWEIGLDDMATLALNPDDVPFIPEGKKDIAPVLEVMDMFRKLRAN</sequence>
<dbReference type="SUPFAM" id="SSF48452">
    <property type="entry name" value="TPR-like"/>
    <property type="match status" value="1"/>
</dbReference>
<evidence type="ECO:0008006" key="3">
    <source>
        <dbReference type="Google" id="ProtNLM"/>
    </source>
</evidence>
<gene>
    <name evidence="1" type="ORF">J4N46_09445</name>
</gene>
<comment type="caution">
    <text evidence="1">The sequence shown here is derived from an EMBL/GenBank/DDBJ whole genome shotgun (WGS) entry which is preliminary data.</text>
</comment>
<dbReference type="InterPro" id="IPR011990">
    <property type="entry name" value="TPR-like_helical_dom_sf"/>
</dbReference>
<dbReference type="Proteomes" id="UP000681610">
    <property type="component" value="Unassembled WGS sequence"/>
</dbReference>
<accession>A0ABS3Q055</accession>
<name>A0ABS3Q055_9FLAO</name>
<organism evidence="1 2">
    <name type="scientific">Capnocytophaga bilenii</name>
    <dbReference type="NCBI Taxonomy" id="2819369"/>
    <lineage>
        <taxon>Bacteria</taxon>
        <taxon>Pseudomonadati</taxon>
        <taxon>Bacteroidota</taxon>
        <taxon>Flavobacteriia</taxon>
        <taxon>Flavobacteriales</taxon>
        <taxon>Flavobacteriaceae</taxon>
        <taxon>Capnocytophaga</taxon>
    </lineage>
</organism>
<evidence type="ECO:0000313" key="2">
    <source>
        <dbReference type="Proteomes" id="UP000681610"/>
    </source>
</evidence>
<proteinExistence type="predicted"/>
<evidence type="ECO:0000313" key="1">
    <source>
        <dbReference type="EMBL" id="MBO1884628.1"/>
    </source>
</evidence>